<sequence>MREITVYEEDDPSHMFGFCDHVNRVTVFEVRKSGVGYDLIIDGQLPEFVWVNGKIHQLLTDEDLAGQMPDDPGGETNAND</sequence>
<dbReference type="Proteomes" id="UP000231264">
    <property type="component" value="Segment"/>
</dbReference>
<dbReference type="EMBL" id="MF919502">
    <property type="protein sequence ID" value="ATN88698.1"/>
    <property type="molecule type" value="Genomic_DNA"/>
</dbReference>
<name>A0A2D1GA03_9CAUD</name>
<protein>
    <submittedName>
        <fullName evidence="1">Uncharacterized protein</fullName>
    </submittedName>
</protein>
<evidence type="ECO:0000313" key="1">
    <source>
        <dbReference type="EMBL" id="ATN88698.1"/>
    </source>
</evidence>
<proteinExistence type="predicted"/>
<gene>
    <name evidence="1" type="ORF">SEA_DEMSCULPINBOYZ_103</name>
</gene>
<organism evidence="1 2">
    <name type="scientific">Mycobacterium phage Demsculpinboyz</name>
    <dbReference type="NCBI Taxonomy" id="2041528"/>
    <lineage>
        <taxon>Viruses</taxon>
        <taxon>Duplodnaviria</taxon>
        <taxon>Heunggongvirae</taxon>
        <taxon>Uroviricota</taxon>
        <taxon>Caudoviricetes</taxon>
        <taxon>Gracegardnervirinae</taxon>
        <taxon>Avanivirus</taxon>
        <taxon>Avanivirus demsculpinboyz</taxon>
    </lineage>
</organism>
<accession>A0A2D1GA03</accession>
<keyword evidence="2" id="KW-1185">Reference proteome</keyword>
<evidence type="ECO:0000313" key="2">
    <source>
        <dbReference type="Proteomes" id="UP000231264"/>
    </source>
</evidence>
<reference evidence="2" key="1">
    <citation type="submission" date="2017-09" db="EMBL/GenBank/DDBJ databases">
        <authorList>
            <person name="Ehlers B."/>
            <person name="Leendertz F.H."/>
        </authorList>
    </citation>
    <scope>NUCLEOTIDE SEQUENCE [LARGE SCALE GENOMIC DNA]</scope>
</reference>